<evidence type="ECO:0000313" key="1">
    <source>
        <dbReference type="EMBL" id="GBG04794.1"/>
    </source>
</evidence>
<proteinExistence type="predicted"/>
<dbReference type="AlphaFoldDB" id="A0A2Z6T6L3"/>
<dbReference type="Proteomes" id="UP000257317">
    <property type="component" value="Unassembled WGS sequence"/>
</dbReference>
<dbReference type="RefSeq" id="WP_117118138.1">
    <property type="nucleotide sequence ID" value="NZ_BFBY01000004.1"/>
</dbReference>
<comment type="caution">
    <text evidence="1">The sequence shown here is derived from an EMBL/GenBank/DDBJ whole genome shotgun (WGS) entry which is preliminary data.</text>
</comment>
<evidence type="ECO:0000313" key="2">
    <source>
        <dbReference type="Proteomes" id="UP000257317"/>
    </source>
</evidence>
<name>A0A2Z6T6L3_9LACO</name>
<sequence>MNLDGLDLHATHKDLYCFNGSVKWLIYVNNFFYGYLKYDPYTRHYAVTREWFPTQKNWVYDEPGVTMEGESSNDRAALALIEEQIQNKNITYNLESEDPVKITVAVNGQNWGLFTQQTDDSWILQYSAFPKLQIWATAPEDTGDTFVCFEGTKVPGTEFRDFNPIEKFTGNWEEVKEQFEKQIKQNFDNEEKTETTRPHLTRR</sequence>
<organism evidence="1 2">
    <name type="scientific">Lactobacillus rodentium</name>
    <dbReference type="NCBI Taxonomy" id="947835"/>
    <lineage>
        <taxon>Bacteria</taxon>
        <taxon>Bacillati</taxon>
        <taxon>Bacillota</taxon>
        <taxon>Bacilli</taxon>
        <taxon>Lactobacillales</taxon>
        <taxon>Lactobacillaceae</taxon>
        <taxon>Lactobacillus</taxon>
    </lineage>
</organism>
<dbReference type="EMBL" id="BFBY01000004">
    <property type="protein sequence ID" value="GBG04794.1"/>
    <property type="molecule type" value="Genomic_DNA"/>
</dbReference>
<gene>
    <name evidence="1" type="ORF">LrDSM24759_07080</name>
</gene>
<reference evidence="2" key="1">
    <citation type="submission" date="2018-03" db="EMBL/GenBank/DDBJ databases">
        <title>New taxa in the Lactobacillus gasseri group.</title>
        <authorList>
            <person name="Tanizawa Y."/>
            <person name="Tohno M."/>
            <person name="Endo A."/>
            <person name="Arita M."/>
        </authorList>
    </citation>
    <scope>NUCLEOTIDE SEQUENCE [LARGE SCALE GENOMIC DNA]</scope>
    <source>
        <strain evidence="2">DSM 24759</strain>
    </source>
</reference>
<accession>A0A2Z6T6L3</accession>
<keyword evidence="2" id="KW-1185">Reference proteome</keyword>
<protein>
    <submittedName>
        <fullName evidence="1">Uncharacterized protein</fullName>
    </submittedName>
</protein>